<evidence type="ECO:0000256" key="1">
    <source>
        <dbReference type="ARBA" id="ARBA00004651"/>
    </source>
</evidence>
<dbReference type="Gene3D" id="1.10.3730.20">
    <property type="match status" value="1"/>
</dbReference>
<protein>
    <submittedName>
        <fullName evidence="9">Multidrug efflux SMR transporter</fullName>
    </submittedName>
</protein>
<dbReference type="EMBL" id="JAFLVX010000048">
    <property type="protein sequence ID" value="MBO0477980.1"/>
    <property type="molecule type" value="Genomic_DNA"/>
</dbReference>
<comment type="caution">
    <text evidence="9">The sequence shown here is derived from an EMBL/GenBank/DDBJ whole genome shotgun (WGS) entry which is preliminary data.</text>
</comment>
<dbReference type="SUPFAM" id="SSF103481">
    <property type="entry name" value="Multidrug resistance efflux transporter EmrE"/>
    <property type="match status" value="1"/>
</dbReference>
<dbReference type="PANTHER" id="PTHR30561:SF0">
    <property type="entry name" value="GUANIDINIUM EXPORTER"/>
    <property type="match status" value="1"/>
</dbReference>
<evidence type="ECO:0000313" key="10">
    <source>
        <dbReference type="Proteomes" id="UP000664857"/>
    </source>
</evidence>
<dbReference type="PANTHER" id="PTHR30561">
    <property type="entry name" value="SMR FAMILY PROTON-DEPENDENT DRUG EFFLUX TRANSPORTER SUGE"/>
    <property type="match status" value="1"/>
</dbReference>
<keyword evidence="5 8" id="KW-1133">Transmembrane helix</keyword>
<feature type="transmembrane region" description="Helical" evidence="8">
    <location>
        <begin position="85"/>
        <end position="104"/>
    </location>
</feature>
<keyword evidence="10" id="KW-1185">Reference proteome</keyword>
<feature type="transmembrane region" description="Helical" evidence="8">
    <location>
        <begin position="33"/>
        <end position="51"/>
    </location>
</feature>
<keyword evidence="6 8" id="KW-0472">Membrane</keyword>
<comment type="subcellular location">
    <subcellularLocation>
        <location evidence="1 7">Cell membrane</location>
        <topology evidence="1 7">Multi-pass membrane protein</topology>
    </subcellularLocation>
</comment>
<evidence type="ECO:0000256" key="4">
    <source>
        <dbReference type="ARBA" id="ARBA00022692"/>
    </source>
</evidence>
<evidence type="ECO:0000313" key="9">
    <source>
        <dbReference type="EMBL" id="MBO0477980.1"/>
    </source>
</evidence>
<evidence type="ECO:0000256" key="2">
    <source>
        <dbReference type="ARBA" id="ARBA00022448"/>
    </source>
</evidence>
<dbReference type="InterPro" id="IPR037185">
    <property type="entry name" value="EmrE-like"/>
</dbReference>
<dbReference type="InterPro" id="IPR000390">
    <property type="entry name" value="Small_drug/metabolite_transptr"/>
</dbReference>
<organism evidence="9 10">
    <name type="scientific">Candidatus Vagococcus giribetii</name>
    <dbReference type="NCBI Taxonomy" id="2230876"/>
    <lineage>
        <taxon>Bacteria</taxon>
        <taxon>Bacillati</taxon>
        <taxon>Bacillota</taxon>
        <taxon>Bacilli</taxon>
        <taxon>Lactobacillales</taxon>
        <taxon>Enterococcaceae</taxon>
        <taxon>Vagococcus</taxon>
    </lineage>
</organism>
<evidence type="ECO:0000256" key="3">
    <source>
        <dbReference type="ARBA" id="ARBA00022475"/>
    </source>
</evidence>
<accession>A0ABS3HXA5</accession>
<keyword evidence="2" id="KW-0813">Transport</keyword>
<gene>
    <name evidence="9" type="ORF">DOK76_12980</name>
</gene>
<keyword evidence="4 7" id="KW-0812">Transmembrane</keyword>
<dbReference type="Pfam" id="PF00893">
    <property type="entry name" value="Multi_Drug_Res"/>
    <property type="match status" value="1"/>
</dbReference>
<reference evidence="9 10" key="1">
    <citation type="submission" date="2021-03" db="EMBL/GenBank/DDBJ databases">
        <title>Enterococcal diversity collection.</title>
        <authorList>
            <person name="Gilmore M.S."/>
            <person name="Schwartzman J."/>
            <person name="Van Tyne D."/>
            <person name="Martin M."/>
            <person name="Earl A.M."/>
            <person name="Manson A.L."/>
            <person name="Straub T."/>
            <person name="Salamzade R."/>
            <person name="Saavedra J."/>
            <person name="Lebreton F."/>
            <person name="Prichula J."/>
            <person name="Schaufler K."/>
            <person name="Gaca A."/>
            <person name="Sgardioli B."/>
            <person name="Wagenaar J."/>
            <person name="Strong T."/>
        </authorList>
    </citation>
    <scope>NUCLEOTIDE SEQUENCE [LARGE SCALE GENOMIC DNA]</scope>
    <source>
        <strain evidence="9 10">DIV0080</strain>
    </source>
</reference>
<proteinExistence type="inferred from homology"/>
<feature type="transmembrane region" description="Helical" evidence="8">
    <location>
        <begin position="58"/>
        <end position="79"/>
    </location>
</feature>
<evidence type="ECO:0000256" key="6">
    <source>
        <dbReference type="ARBA" id="ARBA00023136"/>
    </source>
</evidence>
<evidence type="ECO:0000256" key="8">
    <source>
        <dbReference type="SAM" id="Phobius"/>
    </source>
</evidence>
<sequence>MMAWISLVFAGIFEMLGVNSINEYLSDKNTKNLLKMITMFVLSFILLSYSIKSLPMSTAYAVWTGIGASGGAILGIVLYNESRDFKRIFFIALILIAAVGLKLIS</sequence>
<dbReference type="InterPro" id="IPR045324">
    <property type="entry name" value="Small_multidrug_res"/>
</dbReference>
<evidence type="ECO:0000256" key="5">
    <source>
        <dbReference type="ARBA" id="ARBA00022989"/>
    </source>
</evidence>
<name>A0ABS3HXA5_9ENTE</name>
<comment type="similarity">
    <text evidence="7">Belongs to the drug/metabolite transporter (DMT) superfamily. Small multidrug resistance (SMR) (TC 2.A.7.1) family.</text>
</comment>
<dbReference type="Proteomes" id="UP000664857">
    <property type="component" value="Unassembled WGS sequence"/>
</dbReference>
<keyword evidence="3" id="KW-1003">Cell membrane</keyword>
<evidence type="ECO:0000256" key="7">
    <source>
        <dbReference type="RuleBase" id="RU003942"/>
    </source>
</evidence>